<evidence type="ECO:0000256" key="9">
    <source>
        <dbReference type="ARBA" id="ARBA00023034"/>
    </source>
</evidence>
<keyword evidence="9" id="KW-0333">Golgi apparatus</keyword>
<comment type="catalytic activity">
    <reaction evidence="24">
        <text>a neolactoside nLc4Cer + CMP-N-acetyl-beta-neuraminate = a neolactoside IV(3)-alpha-NeuAc-nLc4Cer + CMP + H(+)</text>
        <dbReference type="Rhea" id="RHEA:65432"/>
        <dbReference type="ChEBI" id="CHEBI:15378"/>
        <dbReference type="ChEBI" id="CHEBI:57812"/>
        <dbReference type="ChEBI" id="CHEBI:60377"/>
        <dbReference type="ChEBI" id="CHEBI:90376"/>
        <dbReference type="ChEBI" id="CHEBI:90390"/>
    </reaction>
    <physiologicalReaction direction="left-to-right" evidence="24">
        <dbReference type="Rhea" id="RHEA:65433"/>
    </physiologicalReaction>
</comment>
<keyword evidence="12" id="KW-1015">Disulfide bond</keyword>
<evidence type="ECO:0000256" key="8">
    <source>
        <dbReference type="ARBA" id="ARBA00022989"/>
    </source>
</evidence>
<dbReference type="OMA" id="MMSHESP"/>
<dbReference type="GO" id="GO:0047288">
    <property type="term" value="F:beta-D-galactosyl-(1-&gt;3)-N-acetyl-beta-D-galactosaminide alpha-2,3- sialyltransferase"/>
    <property type="evidence" value="ECO:0007669"/>
    <property type="project" value="UniProtKB-EC"/>
</dbReference>
<comment type="pathway">
    <text evidence="2">Protein modification; protein glycosylation.</text>
</comment>
<dbReference type="PaxDb" id="30732-ENSOMEP00000004651"/>
<evidence type="ECO:0000256" key="17">
    <source>
        <dbReference type="ARBA" id="ARBA00039107"/>
    </source>
</evidence>
<keyword evidence="4" id="KW-0328">Glycosyltransferase</keyword>
<evidence type="ECO:0000256" key="33">
    <source>
        <dbReference type="PIRSR" id="PIRSR005557-2"/>
    </source>
</evidence>
<keyword evidence="36" id="KW-1185">Reference proteome</keyword>
<comment type="catalytic activity">
    <reaction evidence="22">
        <text>a beta-D-galactosyl-(1-&gt;4)-N-acetyl-beta-D-glucosaminyl derivative + CMP-N-acetyl-beta-neuraminate = an N-acetyl-alpha-neuraminyl-(2-&gt;3)-beta-D-galactosyl-(1-&gt;4)-N-acetyl-beta-D-glucosaminyl derivative + CMP + H(+)</text>
        <dbReference type="Rhea" id="RHEA:52316"/>
        <dbReference type="ChEBI" id="CHEBI:15378"/>
        <dbReference type="ChEBI" id="CHEBI:57812"/>
        <dbReference type="ChEBI" id="CHEBI:60377"/>
        <dbReference type="ChEBI" id="CHEBI:133507"/>
        <dbReference type="ChEBI" id="CHEBI:136545"/>
        <dbReference type="EC" id="2.4.3.6"/>
    </reaction>
    <physiologicalReaction direction="left-to-right" evidence="22">
        <dbReference type="Rhea" id="RHEA:52317"/>
    </physiologicalReaction>
</comment>
<dbReference type="Pfam" id="PF00777">
    <property type="entry name" value="Glyco_transf_29"/>
    <property type="match status" value="1"/>
</dbReference>
<keyword evidence="11 34" id="KW-0472">Membrane</keyword>
<dbReference type="Ensembl" id="ENSOMET00000008800.1">
    <property type="protein sequence ID" value="ENSOMEP00000004651.1"/>
    <property type="gene ID" value="ENSOMEG00000005616.1"/>
</dbReference>
<evidence type="ECO:0000256" key="27">
    <source>
        <dbReference type="ARBA" id="ARBA00072813"/>
    </source>
</evidence>
<feature type="disulfide bond" evidence="33">
    <location>
        <begin position="129"/>
        <end position="276"/>
    </location>
</feature>
<evidence type="ECO:0000256" key="12">
    <source>
        <dbReference type="ARBA" id="ARBA00023157"/>
    </source>
</evidence>
<evidence type="ECO:0000256" key="26">
    <source>
        <dbReference type="ARBA" id="ARBA00052660"/>
    </source>
</evidence>
<accession>A0A3B3BGE5</accession>
<dbReference type="PIRSF" id="PIRSF005557">
    <property type="entry name" value="Sialyl_trans"/>
    <property type="match status" value="1"/>
</dbReference>
<evidence type="ECO:0000256" key="4">
    <source>
        <dbReference type="ARBA" id="ARBA00022676"/>
    </source>
</evidence>
<dbReference type="GO" id="GO:0000139">
    <property type="term" value="C:Golgi membrane"/>
    <property type="evidence" value="ECO:0007669"/>
    <property type="project" value="UniProtKB-SubCell"/>
</dbReference>
<evidence type="ECO:0000256" key="30">
    <source>
        <dbReference type="ARBA" id="ARBA00076532"/>
    </source>
</evidence>
<evidence type="ECO:0000256" key="15">
    <source>
        <dbReference type="ARBA" id="ARBA00037859"/>
    </source>
</evidence>
<keyword evidence="7" id="KW-0735">Signal-anchor</keyword>
<dbReference type="GO" id="GO:0032580">
    <property type="term" value="C:Golgi cisterna membrane"/>
    <property type="evidence" value="ECO:0007669"/>
    <property type="project" value="UniProtKB-SubCell"/>
</dbReference>
<comment type="catalytic activity">
    <reaction evidence="20">
        <text>a ganglioside GM1 (d18:1(4E)) + CMP-N-acetyl-beta-neuraminate = a ganglioside GD1a (d18:1(4E)) + CMP + H(+)</text>
        <dbReference type="Rhea" id="RHEA:18021"/>
        <dbReference type="ChEBI" id="CHEBI:15378"/>
        <dbReference type="ChEBI" id="CHEBI:57812"/>
        <dbReference type="ChEBI" id="CHEBI:60377"/>
        <dbReference type="ChEBI" id="CHEBI:77709"/>
        <dbReference type="ChEBI" id="CHEBI:78445"/>
        <dbReference type="EC" id="2.4.3.2"/>
    </reaction>
    <physiologicalReaction direction="left-to-right" evidence="20">
        <dbReference type="Rhea" id="RHEA:18022"/>
    </physiologicalReaction>
</comment>
<evidence type="ECO:0000256" key="21">
    <source>
        <dbReference type="ARBA" id="ARBA00048162"/>
    </source>
</evidence>
<evidence type="ECO:0000256" key="29">
    <source>
        <dbReference type="ARBA" id="ARBA00076295"/>
    </source>
</evidence>
<comment type="catalytic activity">
    <reaction evidence="21">
        <text>a neolactoside nLc4Cer(d18:1(4E)) + CMP-N-acetyl-beta-neuraminate = a neolactoside IV(3)-alpha-NeuAc-nLc4Cer(d18:1(4E)) + CMP + H(+)</text>
        <dbReference type="Rhea" id="RHEA:18913"/>
        <dbReference type="ChEBI" id="CHEBI:15378"/>
        <dbReference type="ChEBI" id="CHEBI:17006"/>
        <dbReference type="ChEBI" id="CHEBI:57812"/>
        <dbReference type="ChEBI" id="CHEBI:58665"/>
        <dbReference type="ChEBI" id="CHEBI:60377"/>
        <dbReference type="EC" id="2.4.3.6"/>
    </reaction>
    <physiologicalReaction direction="left-to-right" evidence="21">
        <dbReference type="Rhea" id="RHEA:18914"/>
    </physiologicalReaction>
</comment>
<dbReference type="GO" id="GO:0003836">
    <property type="term" value="F:beta-galactoside (CMP) alpha-2,3-sialyltransferase activity"/>
    <property type="evidence" value="ECO:0007669"/>
    <property type="project" value="UniProtKB-EC"/>
</dbReference>
<dbReference type="GO" id="GO:0008118">
    <property type="term" value="F:N-acetyllactosaminide alpha-2,3-sialyltransferase activity"/>
    <property type="evidence" value="ECO:0007669"/>
    <property type="project" value="UniProtKB-EC"/>
</dbReference>
<organism evidence="35 36">
    <name type="scientific">Oryzias melastigma</name>
    <name type="common">Marine medaka</name>
    <dbReference type="NCBI Taxonomy" id="30732"/>
    <lineage>
        <taxon>Eukaryota</taxon>
        <taxon>Metazoa</taxon>
        <taxon>Chordata</taxon>
        <taxon>Craniata</taxon>
        <taxon>Vertebrata</taxon>
        <taxon>Euteleostomi</taxon>
        <taxon>Actinopterygii</taxon>
        <taxon>Neopterygii</taxon>
        <taxon>Teleostei</taxon>
        <taxon>Neoteleostei</taxon>
        <taxon>Acanthomorphata</taxon>
        <taxon>Ovalentaria</taxon>
        <taxon>Atherinomorphae</taxon>
        <taxon>Beloniformes</taxon>
        <taxon>Adrianichthyidae</taxon>
        <taxon>Oryziinae</taxon>
        <taxon>Oryzias</taxon>
    </lineage>
</organism>
<evidence type="ECO:0000256" key="1">
    <source>
        <dbReference type="ARBA" id="ARBA00004323"/>
    </source>
</evidence>
<dbReference type="GO" id="GO:0009247">
    <property type="term" value="P:glycolipid biosynthetic process"/>
    <property type="evidence" value="ECO:0007669"/>
    <property type="project" value="TreeGrafter"/>
</dbReference>
<evidence type="ECO:0000256" key="18">
    <source>
        <dbReference type="ARBA" id="ARBA00042448"/>
    </source>
</evidence>
<dbReference type="Proteomes" id="UP000261560">
    <property type="component" value="Unplaced"/>
</dbReference>
<evidence type="ECO:0000256" key="13">
    <source>
        <dbReference type="ARBA" id="ARBA00023180"/>
    </source>
</evidence>
<evidence type="ECO:0000313" key="36">
    <source>
        <dbReference type="Proteomes" id="UP000261560"/>
    </source>
</evidence>
<evidence type="ECO:0000256" key="25">
    <source>
        <dbReference type="ARBA" id="ARBA00051975"/>
    </source>
</evidence>
<evidence type="ECO:0000256" key="14">
    <source>
        <dbReference type="ARBA" id="ARBA00036292"/>
    </source>
</evidence>
<reference evidence="35" key="2">
    <citation type="submission" date="2025-09" db="UniProtKB">
        <authorList>
            <consortium name="Ensembl"/>
        </authorList>
    </citation>
    <scope>IDENTIFICATION</scope>
</reference>
<proteinExistence type="inferred from homology"/>
<dbReference type="PANTHER" id="PTHR13713:SF95">
    <property type="entry name" value="CMP-N-ACETYLNEURAMINATE-BETA-GALACTOSAMIDE- ALPHA-2,3-SIALYLTRANSFERASE 4 ISOFORM 1"/>
    <property type="match status" value="1"/>
</dbReference>
<name>A0A3B3BGE5_ORYME</name>
<keyword evidence="8 34" id="KW-1133">Transmembrane helix</keyword>
<evidence type="ECO:0000256" key="10">
    <source>
        <dbReference type="ARBA" id="ARBA00023098"/>
    </source>
</evidence>
<dbReference type="InterPro" id="IPR012163">
    <property type="entry name" value="Sialyl_trans"/>
</dbReference>
<evidence type="ECO:0000256" key="34">
    <source>
        <dbReference type="SAM" id="Phobius"/>
    </source>
</evidence>
<reference evidence="35" key="1">
    <citation type="submission" date="2025-08" db="UniProtKB">
        <authorList>
            <consortium name="Ensembl"/>
        </authorList>
    </citation>
    <scope>IDENTIFICATION</scope>
</reference>
<evidence type="ECO:0000256" key="22">
    <source>
        <dbReference type="ARBA" id="ARBA00049294"/>
    </source>
</evidence>
<evidence type="ECO:0000256" key="3">
    <source>
        <dbReference type="ARBA" id="ARBA00006003"/>
    </source>
</evidence>
<dbReference type="InterPro" id="IPR038578">
    <property type="entry name" value="GT29-like_sf"/>
</dbReference>
<evidence type="ECO:0000256" key="32">
    <source>
        <dbReference type="ARBA" id="ARBA00082801"/>
    </source>
</evidence>
<feature type="transmembrane region" description="Helical" evidence="34">
    <location>
        <begin position="6"/>
        <end position="27"/>
    </location>
</feature>
<dbReference type="InterPro" id="IPR051142">
    <property type="entry name" value="Glycosyltransferase_29"/>
</dbReference>
<comment type="similarity">
    <text evidence="3">Belongs to the glycosyltransferase 29 family.</text>
</comment>
<evidence type="ECO:0000256" key="6">
    <source>
        <dbReference type="ARBA" id="ARBA00022692"/>
    </source>
</evidence>
<evidence type="ECO:0000256" key="16">
    <source>
        <dbReference type="ARBA" id="ARBA00039106"/>
    </source>
</evidence>
<keyword evidence="5" id="KW-0808">Transferase</keyword>
<dbReference type="EC" id="2.4.3.4" evidence="17"/>
<dbReference type="GeneTree" id="ENSGT00940000158893"/>
<comment type="catalytic activity">
    <reaction evidence="14">
        <text>a beta-D-galactosyl-(1-&gt;3)-N-acetyl-alpha-D-galactosaminyl derivative + CMP-N-acetyl-beta-neuraminate = an N-acetyl-alpha-neuraminyl-(2-&gt;3)-beta-D-galactosyl-(1-&gt;3)-N-acetyl-alpha-D-galactosaminyl derivative + CMP + H(+)</text>
        <dbReference type="Rhea" id="RHEA:21616"/>
        <dbReference type="ChEBI" id="CHEBI:15378"/>
        <dbReference type="ChEBI" id="CHEBI:57812"/>
        <dbReference type="ChEBI" id="CHEBI:60377"/>
        <dbReference type="ChEBI" id="CHEBI:133470"/>
        <dbReference type="ChEBI" id="CHEBI:139596"/>
        <dbReference type="EC" id="2.4.3.4"/>
    </reaction>
    <physiologicalReaction direction="left-to-right" evidence="14">
        <dbReference type="Rhea" id="RHEA:21617"/>
    </physiologicalReaction>
</comment>
<evidence type="ECO:0000256" key="2">
    <source>
        <dbReference type="ARBA" id="ARBA00004922"/>
    </source>
</evidence>
<comment type="catalytic activity">
    <reaction evidence="25">
        <text>a beta-D-galactosyl-(1-&gt;3)-N-acetyl-beta-D-galactosaminyl derivative + CMP-N-acetyl-beta-neuraminate = an N-acetyl-alpha-neuraminyl-(2-&gt;3)-beta-D-galactosyl-(1-&gt;3)-N-acetyl-beta-D-galactosaminyl derivative + CMP + H(+)</text>
        <dbReference type="Rhea" id="RHEA:52380"/>
        <dbReference type="ChEBI" id="CHEBI:15378"/>
        <dbReference type="ChEBI" id="CHEBI:57812"/>
        <dbReference type="ChEBI" id="CHEBI:60377"/>
        <dbReference type="ChEBI" id="CHEBI:136588"/>
        <dbReference type="ChEBI" id="CHEBI:136589"/>
        <dbReference type="EC" id="2.4.3.2"/>
    </reaction>
    <physiologicalReaction direction="left-to-right" evidence="25">
        <dbReference type="Rhea" id="RHEA:52381"/>
    </physiologicalReaction>
</comment>
<evidence type="ECO:0000256" key="20">
    <source>
        <dbReference type="ARBA" id="ARBA00043773"/>
    </source>
</evidence>
<dbReference type="AlphaFoldDB" id="A0A3B3BGE5"/>
<evidence type="ECO:0000256" key="28">
    <source>
        <dbReference type="ARBA" id="ARBA00075868"/>
    </source>
</evidence>
<evidence type="ECO:0000256" key="11">
    <source>
        <dbReference type="ARBA" id="ARBA00023136"/>
    </source>
</evidence>
<evidence type="ECO:0000256" key="24">
    <source>
        <dbReference type="ARBA" id="ARBA00051076"/>
    </source>
</evidence>
<keyword evidence="6 34" id="KW-0812">Transmembrane</keyword>
<dbReference type="STRING" id="30732.ENSOMEP00000004651"/>
<keyword evidence="10" id="KW-0443">Lipid metabolism</keyword>
<dbReference type="EC" id="2.4.3.6" evidence="23"/>
<dbReference type="InterPro" id="IPR001675">
    <property type="entry name" value="Glyco_trans_29"/>
</dbReference>
<dbReference type="EC" id="2.4.3.2" evidence="16"/>
<evidence type="ECO:0000256" key="5">
    <source>
        <dbReference type="ARBA" id="ARBA00022679"/>
    </source>
</evidence>
<comment type="catalytic activity">
    <reaction evidence="19">
        <text>a ganglioside GA1 (d18:1(4E)) + CMP-N-acetyl-beta-neuraminate = a ganglioside GM1b (d18:1(4E)) + CMP + H(+)</text>
        <dbReference type="Rhea" id="RHEA:47560"/>
        <dbReference type="ChEBI" id="CHEBI:15378"/>
        <dbReference type="ChEBI" id="CHEBI:27938"/>
        <dbReference type="ChEBI" id="CHEBI:57812"/>
        <dbReference type="ChEBI" id="CHEBI:60377"/>
        <dbReference type="ChEBI" id="CHEBI:78568"/>
    </reaction>
    <physiologicalReaction direction="left-to-right" evidence="19">
        <dbReference type="Rhea" id="RHEA:47561"/>
    </physiologicalReaction>
</comment>
<evidence type="ECO:0000256" key="7">
    <source>
        <dbReference type="ARBA" id="ARBA00022968"/>
    </source>
</evidence>
<protein>
    <recommendedName>
        <fullName evidence="27">CMP-N-acetylneuraminate-beta-galactosamide-alpha-2,3-sialyltransferase 4</fullName>
        <ecNumber evidence="16">2.4.3.2</ecNumber>
        <ecNumber evidence="17">2.4.3.4</ecNumber>
        <ecNumber evidence="23">2.4.3.6</ecNumber>
    </recommendedName>
    <alternativeName>
        <fullName evidence="28">Alpha 2,3-sialyltransferase IV</fullName>
    </alternativeName>
    <alternativeName>
        <fullName evidence="18">Gal-beta-1,3-GalNAc-alpha-2,3-sialyltransferase</fullName>
    </alternativeName>
    <alternativeName>
        <fullName evidence="30">Gal-beta-1,4-GlcNAc-alpha-2,3-sialyltransferase</fullName>
    </alternativeName>
    <alternativeName>
        <fullName evidence="29">N-acetyllactosaminide alpha-2,3-sialyltransferase</fullName>
    </alternativeName>
    <alternativeName>
        <fullName evidence="31">ST3Gal IV</fullName>
    </alternativeName>
    <alternativeName>
        <fullName evidence="32">Sialyltransferase 4C</fullName>
    </alternativeName>
</protein>
<evidence type="ECO:0000313" key="35">
    <source>
        <dbReference type="Ensembl" id="ENSOMEP00000004651.1"/>
    </source>
</evidence>
<sequence length="329" mass="38186">MTRITIFRHFLTFLQISFIFAITVLTYNHFMMSHESPHRATHFSKNLDINKSQCNSWESHKKWKSLNFTIKKTTKLFLSLEDFFWKQPMSQLHLPYGPRGSELMILKVLAATASYEMPAHIENLECKTCVVVGNSFAIKNTSLGNLINKYDVVMWLNDAPVRGYEQDVGNKTTMRIFYPESATSNPALNNEEDTLMVLVPFKPNDLRWLKEILYDEKRDRRGFWRPPPLTWEVNSSNVRVLDPFFMYETGNQLVKNQKSFRPTTGFLAVFVALNYCDVVHLAGFGYPSKSNPQQLIHYFGRNTMNHMKSSPHDIDREGKVLKKLEDLGA</sequence>
<evidence type="ECO:0000256" key="23">
    <source>
        <dbReference type="ARBA" id="ARBA00049726"/>
    </source>
</evidence>
<evidence type="ECO:0000256" key="19">
    <source>
        <dbReference type="ARBA" id="ARBA00043673"/>
    </source>
</evidence>
<comment type="subcellular location">
    <subcellularLocation>
        <location evidence="1">Golgi apparatus membrane</location>
        <topology evidence="1">Single-pass type II membrane protein</topology>
    </subcellularLocation>
    <subcellularLocation>
        <location evidence="15">Golgi apparatus</location>
        <location evidence="15">Golgi stack membrane</location>
    </subcellularLocation>
</comment>
<dbReference type="FunFam" id="3.90.1480.20:FF:000005">
    <property type="entry name" value="ST3 beta-galactoside alpha-2,3-sialyltransferase 4"/>
    <property type="match status" value="1"/>
</dbReference>
<keyword evidence="13" id="KW-0325">Glycoprotein</keyword>
<evidence type="ECO:0000256" key="31">
    <source>
        <dbReference type="ARBA" id="ARBA00081234"/>
    </source>
</evidence>
<dbReference type="PANTHER" id="PTHR13713">
    <property type="entry name" value="SIALYLTRANSFERASE"/>
    <property type="match status" value="1"/>
</dbReference>
<dbReference type="Gene3D" id="3.90.1480.20">
    <property type="entry name" value="Glycosyl transferase family 29"/>
    <property type="match status" value="1"/>
</dbReference>
<comment type="catalytic activity">
    <reaction evidence="26">
        <text>a ganglioside GT1c (d18:1(4E)) + CMP-N-acetyl-beta-neuraminate = a ganglioside GQ1c (d18:1(4E)) + CMP + H(+)</text>
        <dbReference type="Rhea" id="RHEA:47588"/>
        <dbReference type="ChEBI" id="CHEBI:15378"/>
        <dbReference type="ChEBI" id="CHEBI:57812"/>
        <dbReference type="ChEBI" id="CHEBI:60377"/>
        <dbReference type="ChEBI" id="CHEBI:87789"/>
        <dbReference type="ChEBI" id="CHEBI:87791"/>
    </reaction>
    <physiologicalReaction direction="left-to-right" evidence="26">
        <dbReference type="Rhea" id="RHEA:47589"/>
    </physiologicalReaction>
</comment>